<dbReference type="AlphaFoldDB" id="A0AAN6S3N1"/>
<proteinExistence type="predicted"/>
<feature type="transmembrane region" description="Helical" evidence="1">
    <location>
        <begin position="272"/>
        <end position="289"/>
    </location>
</feature>
<feature type="transmembrane region" description="Helical" evidence="1">
    <location>
        <begin position="156"/>
        <end position="174"/>
    </location>
</feature>
<accession>A0AAN6S3N1</accession>
<feature type="transmembrane region" description="Helical" evidence="1">
    <location>
        <begin position="240"/>
        <end position="260"/>
    </location>
</feature>
<dbReference type="Proteomes" id="UP001303473">
    <property type="component" value="Unassembled WGS sequence"/>
</dbReference>
<keyword evidence="3" id="KW-1185">Reference proteome</keyword>
<comment type="caution">
    <text evidence="2">The sequence shown here is derived from an EMBL/GenBank/DDBJ whole genome shotgun (WGS) entry which is preliminary data.</text>
</comment>
<feature type="transmembrane region" description="Helical" evidence="1">
    <location>
        <begin position="301"/>
        <end position="322"/>
    </location>
</feature>
<evidence type="ECO:0000256" key="1">
    <source>
        <dbReference type="SAM" id="Phobius"/>
    </source>
</evidence>
<protein>
    <submittedName>
        <fullName evidence="2">Uncharacterized protein</fullName>
    </submittedName>
</protein>
<keyword evidence="1" id="KW-1133">Transmembrane helix</keyword>
<sequence>METVGFVPEPNCGRGTVGIIWTCLTTIFLSTWTSMHMHDYQPPTIYMVMKVTIWGVYFFIPELAALGAIRLLFSAWTTRRALRLIPGSGWERCTLRQAFLFGVLERFVSIAGQAEESLSMEEFTRLARSGKIRYSQLPDDDQIKARSKSDSLSKGIAIVQMLWFAASIVARLVAKHPISLLEDVTVAYVFCGLAIFIAYYRCPQNVQEPFVLRGQDTDTRNTDGEQVGDHVSSNLEPSEAVVVPIAILITAIYTGIYLAAWNYPFASTTEAWLWRLLSIAGGILVVTWISLSKLTKDEIDLVFLAVLGLARLGIIVLALMAFRQAPAGIYQKPSWVAYWGHIGG</sequence>
<evidence type="ECO:0000313" key="2">
    <source>
        <dbReference type="EMBL" id="KAK3938808.1"/>
    </source>
</evidence>
<gene>
    <name evidence="2" type="ORF">QBC46DRAFT_389453</name>
</gene>
<keyword evidence="1" id="KW-0472">Membrane</keyword>
<reference evidence="3" key="1">
    <citation type="journal article" date="2023" name="Mol. Phylogenet. Evol.">
        <title>Genome-scale phylogeny and comparative genomics of the fungal order Sordariales.</title>
        <authorList>
            <person name="Hensen N."/>
            <person name="Bonometti L."/>
            <person name="Westerberg I."/>
            <person name="Brannstrom I.O."/>
            <person name="Guillou S."/>
            <person name="Cros-Aarteil S."/>
            <person name="Calhoun S."/>
            <person name="Haridas S."/>
            <person name="Kuo A."/>
            <person name="Mondo S."/>
            <person name="Pangilinan J."/>
            <person name="Riley R."/>
            <person name="LaButti K."/>
            <person name="Andreopoulos B."/>
            <person name="Lipzen A."/>
            <person name="Chen C."/>
            <person name="Yan M."/>
            <person name="Daum C."/>
            <person name="Ng V."/>
            <person name="Clum A."/>
            <person name="Steindorff A."/>
            <person name="Ohm R.A."/>
            <person name="Martin F."/>
            <person name="Silar P."/>
            <person name="Natvig D.O."/>
            <person name="Lalanne C."/>
            <person name="Gautier V."/>
            <person name="Ament-Velasquez S.L."/>
            <person name="Kruys A."/>
            <person name="Hutchinson M.I."/>
            <person name="Powell A.J."/>
            <person name="Barry K."/>
            <person name="Miller A.N."/>
            <person name="Grigoriev I.V."/>
            <person name="Debuchy R."/>
            <person name="Gladieux P."/>
            <person name="Hiltunen Thoren M."/>
            <person name="Johannesson H."/>
        </authorList>
    </citation>
    <scope>NUCLEOTIDE SEQUENCE [LARGE SCALE GENOMIC DNA]</scope>
    <source>
        <strain evidence="3">CBS 340.73</strain>
    </source>
</reference>
<name>A0AAN6S3N1_9PEZI</name>
<dbReference type="EMBL" id="MU853822">
    <property type="protein sequence ID" value="KAK3938808.1"/>
    <property type="molecule type" value="Genomic_DNA"/>
</dbReference>
<feature type="transmembrane region" description="Helical" evidence="1">
    <location>
        <begin position="180"/>
        <end position="200"/>
    </location>
</feature>
<dbReference type="PANTHER" id="PTHR35043:SF7">
    <property type="entry name" value="TRANSCRIPTION FACTOR DOMAIN-CONTAINING PROTEIN"/>
    <property type="match status" value="1"/>
</dbReference>
<feature type="transmembrane region" description="Helical" evidence="1">
    <location>
        <begin position="12"/>
        <end position="32"/>
    </location>
</feature>
<evidence type="ECO:0000313" key="3">
    <source>
        <dbReference type="Proteomes" id="UP001303473"/>
    </source>
</evidence>
<keyword evidence="1" id="KW-0812">Transmembrane</keyword>
<dbReference type="PANTHER" id="PTHR35043">
    <property type="entry name" value="TRANSCRIPTION FACTOR DOMAIN-CONTAINING PROTEIN"/>
    <property type="match status" value="1"/>
</dbReference>
<feature type="transmembrane region" description="Helical" evidence="1">
    <location>
        <begin position="52"/>
        <end position="73"/>
    </location>
</feature>
<organism evidence="2 3">
    <name type="scientific">Diplogelasinospora grovesii</name>
    <dbReference type="NCBI Taxonomy" id="303347"/>
    <lineage>
        <taxon>Eukaryota</taxon>
        <taxon>Fungi</taxon>
        <taxon>Dikarya</taxon>
        <taxon>Ascomycota</taxon>
        <taxon>Pezizomycotina</taxon>
        <taxon>Sordariomycetes</taxon>
        <taxon>Sordariomycetidae</taxon>
        <taxon>Sordariales</taxon>
        <taxon>Diplogelasinosporaceae</taxon>
        <taxon>Diplogelasinospora</taxon>
    </lineage>
</organism>